<reference evidence="2" key="1">
    <citation type="journal article" date="2019" name="Int. J. Syst. Evol. Microbiol.">
        <title>The Global Catalogue of Microorganisms (GCM) 10K type strain sequencing project: providing services to taxonomists for standard genome sequencing and annotation.</title>
        <authorList>
            <consortium name="The Broad Institute Genomics Platform"/>
            <consortium name="The Broad Institute Genome Sequencing Center for Infectious Disease"/>
            <person name="Wu L."/>
            <person name="Ma J."/>
        </authorList>
    </citation>
    <scope>NUCLEOTIDE SEQUENCE [LARGE SCALE GENOMIC DNA]</scope>
    <source>
        <strain evidence="2">CGMCC 4.7304</strain>
    </source>
</reference>
<name>A0ABW0YVC3_9ACTN</name>
<gene>
    <name evidence="1" type="ORF">ACFP1Z_03135</name>
</gene>
<evidence type="ECO:0000313" key="1">
    <source>
        <dbReference type="EMBL" id="MFC5719179.1"/>
    </source>
</evidence>
<protein>
    <submittedName>
        <fullName evidence="1">XRE family transcriptional regulator</fullName>
    </submittedName>
</protein>
<accession>A0ABW0YVC3</accession>
<comment type="caution">
    <text evidence="1">The sequence shown here is derived from an EMBL/GenBank/DDBJ whole genome shotgun (WGS) entry which is preliminary data.</text>
</comment>
<evidence type="ECO:0000313" key="2">
    <source>
        <dbReference type="Proteomes" id="UP001596083"/>
    </source>
</evidence>
<sequence length="444" mass="48936">MHLLARARTARGWKPPELARRIRVLGKERHVHVGTGKDGVYRWEGGRKPDLPTQYLIAELLEIPAEAVLHHPWPRWLALDPLQQPAIHSWDAPGAIQALDEVSGRENIEMQRRHFTQLTGVALTASLWAWLTADPAAAGQITHARRLGEASVAHIEDRVRQLRHADDLDGGGQLLTETAASQQMLVRLLKDRTYSDAHGARLHAAAADLTRMHAWAVFDLYGTCADAYFNAALHSAHASGDPALGSHILAFWSIAANNCGRPADAEAMTAAALSASRGRSTHRVEAMLLSRRARARAHQNNPAALTDLDRAAGLLATSRHHGEDPEWVTWFDQAELLGAQASTHLDLHQPARAEHLFAQTAALFPTDRIRTQALFLARQADAQWQQHDPERACATAHHALDLTEDISSHRAVGPLRDLATHMRTHNAIPAVRDLRERINTALPA</sequence>
<proteinExistence type="predicted"/>
<dbReference type="InterPro" id="IPR001387">
    <property type="entry name" value="Cro/C1-type_HTH"/>
</dbReference>
<dbReference type="Proteomes" id="UP001596083">
    <property type="component" value="Unassembled WGS sequence"/>
</dbReference>
<dbReference type="CDD" id="cd00093">
    <property type="entry name" value="HTH_XRE"/>
    <property type="match status" value="1"/>
</dbReference>
<dbReference type="EMBL" id="JBHSPB010000002">
    <property type="protein sequence ID" value="MFC5719179.1"/>
    <property type="molecule type" value="Genomic_DNA"/>
</dbReference>
<dbReference type="RefSeq" id="WP_390314185.1">
    <property type="nucleotide sequence ID" value="NZ_JBHSPB010000002.1"/>
</dbReference>
<keyword evidence="2" id="KW-1185">Reference proteome</keyword>
<organism evidence="1 2">
    <name type="scientific">Streptomyces gamaensis</name>
    <dbReference type="NCBI Taxonomy" id="1763542"/>
    <lineage>
        <taxon>Bacteria</taxon>
        <taxon>Bacillati</taxon>
        <taxon>Actinomycetota</taxon>
        <taxon>Actinomycetes</taxon>
        <taxon>Kitasatosporales</taxon>
        <taxon>Streptomycetaceae</taxon>
        <taxon>Streptomyces</taxon>
    </lineage>
</organism>